<evidence type="ECO:0000313" key="3">
    <source>
        <dbReference type="Proteomes" id="UP000000724"/>
    </source>
</evidence>
<evidence type="ECO:0000313" key="2">
    <source>
        <dbReference type="EMBL" id="CAP95436.1"/>
    </source>
</evidence>
<gene>
    <name evidence="2" type="ORF">Pc21g05390</name>
    <name evidence="2" type="ORF">PCH_Pc21g05390</name>
</gene>
<evidence type="ECO:0000256" key="1">
    <source>
        <dbReference type="SAM" id="MobiDB-lite"/>
    </source>
</evidence>
<sequence>MLPILTKHQVLASNFPVQSPWGVRITQSSQSSRPSPLSDLALCLTRDHTHMHQVSANDVIAIWTTTSCVSKMSSVFLKVALKVPKRSGYARHPRYGKPQPWHKRDLNSMHVSRHTA</sequence>
<name>B6HHI5_PENRW</name>
<proteinExistence type="predicted"/>
<reference evidence="2 3" key="1">
    <citation type="journal article" date="2008" name="Nat. Biotechnol.">
        <title>Genome sequencing and analysis of the filamentous fungus Penicillium chrysogenum.</title>
        <authorList>
            <person name="van den Berg M.A."/>
            <person name="Albang R."/>
            <person name="Albermann K."/>
            <person name="Badger J.H."/>
            <person name="Daran J.-M."/>
            <person name="Driessen A.J.M."/>
            <person name="Garcia-Estrada C."/>
            <person name="Fedorova N.D."/>
            <person name="Harris D.M."/>
            <person name="Heijne W.H.M."/>
            <person name="Joardar V.S."/>
            <person name="Kiel J.A.K.W."/>
            <person name="Kovalchuk A."/>
            <person name="Martin J.F."/>
            <person name="Nierman W.C."/>
            <person name="Nijland J.G."/>
            <person name="Pronk J.T."/>
            <person name="Roubos J.A."/>
            <person name="van der Klei I.J."/>
            <person name="van Peij N.N.M.E."/>
            <person name="Veenhuis M."/>
            <person name="von Doehren H."/>
            <person name="Wagner C."/>
            <person name="Wortman J.R."/>
            <person name="Bovenberg R.A.L."/>
        </authorList>
    </citation>
    <scope>NUCLEOTIDE SEQUENCE [LARGE SCALE GENOMIC DNA]</scope>
    <source>
        <strain evidence="3">ATCC 28089 / DSM 1075 / NRRL 1951 / Wisconsin 54-1255</strain>
    </source>
</reference>
<dbReference type="Proteomes" id="UP000000724">
    <property type="component" value="Contig Pc00c21"/>
</dbReference>
<dbReference type="HOGENOM" id="CLU_2097636_0_0_1"/>
<dbReference type="EMBL" id="AM920436">
    <property type="protein sequence ID" value="CAP95436.1"/>
    <property type="molecule type" value="Genomic_DNA"/>
</dbReference>
<organism evidence="2 3">
    <name type="scientific">Penicillium rubens (strain ATCC 28089 / DSM 1075 / NRRL 1951 / Wisconsin 54-1255)</name>
    <name type="common">Penicillium chrysogenum</name>
    <dbReference type="NCBI Taxonomy" id="500485"/>
    <lineage>
        <taxon>Eukaryota</taxon>
        <taxon>Fungi</taxon>
        <taxon>Dikarya</taxon>
        <taxon>Ascomycota</taxon>
        <taxon>Pezizomycotina</taxon>
        <taxon>Eurotiomycetes</taxon>
        <taxon>Eurotiomycetidae</taxon>
        <taxon>Eurotiales</taxon>
        <taxon>Aspergillaceae</taxon>
        <taxon>Penicillium</taxon>
        <taxon>Penicillium chrysogenum species complex</taxon>
    </lineage>
</organism>
<feature type="region of interest" description="Disordered" evidence="1">
    <location>
        <begin position="89"/>
        <end position="116"/>
    </location>
</feature>
<keyword evidence="3" id="KW-1185">Reference proteome</keyword>
<accession>B6HHI5</accession>
<dbReference type="VEuPathDB" id="FungiDB:PCH_Pc21g05390"/>
<protein>
    <submittedName>
        <fullName evidence="2">Uncharacterized protein</fullName>
    </submittedName>
</protein>
<dbReference type="AlphaFoldDB" id="B6HHI5"/>